<keyword evidence="2" id="KW-0732">Signal</keyword>
<dbReference type="PANTHER" id="PTHR34216">
    <property type="match status" value="1"/>
</dbReference>
<feature type="domain" description="NodB homology" evidence="3">
    <location>
        <begin position="56"/>
        <end position="316"/>
    </location>
</feature>
<dbReference type="InterPro" id="IPR002509">
    <property type="entry name" value="NODB_dom"/>
</dbReference>
<dbReference type="CDD" id="cd10971">
    <property type="entry name" value="CE4_DAC_u2_5s"/>
    <property type="match status" value="1"/>
</dbReference>
<dbReference type="Pfam" id="PF01522">
    <property type="entry name" value="Polysacc_deac_1"/>
    <property type="match status" value="2"/>
</dbReference>
<comment type="subcellular location">
    <subcellularLocation>
        <location evidence="1">Secreted</location>
    </subcellularLocation>
</comment>
<keyword evidence="5" id="KW-1185">Reference proteome</keyword>
<gene>
    <name evidence="4" type="ORF">BXY41_10813</name>
</gene>
<proteinExistence type="predicted"/>
<dbReference type="Proteomes" id="UP000237749">
    <property type="component" value="Unassembled WGS sequence"/>
</dbReference>
<dbReference type="InterPro" id="IPR051398">
    <property type="entry name" value="Polysacch_Deacetylase"/>
</dbReference>
<dbReference type="PROSITE" id="PS51677">
    <property type="entry name" value="NODB"/>
    <property type="match status" value="1"/>
</dbReference>
<dbReference type="PANTHER" id="PTHR34216:SF3">
    <property type="entry name" value="POLY-BETA-1,6-N-ACETYL-D-GLUCOSAMINE N-DEACETYLASE"/>
    <property type="match status" value="1"/>
</dbReference>
<dbReference type="AlphaFoldDB" id="A0A2S6HQB2"/>
<evidence type="ECO:0000256" key="2">
    <source>
        <dbReference type="ARBA" id="ARBA00022729"/>
    </source>
</evidence>
<accession>A0A2S6HQB2</accession>
<reference evidence="4 5" key="1">
    <citation type="submission" date="2018-02" db="EMBL/GenBank/DDBJ databases">
        <title>Genomic Encyclopedia of Archaeal and Bacterial Type Strains, Phase II (KMG-II): from individual species to whole genera.</title>
        <authorList>
            <person name="Goeker M."/>
        </authorList>
    </citation>
    <scope>NUCLEOTIDE SEQUENCE [LARGE SCALE GENOMIC DNA]</scope>
    <source>
        <strain evidence="4 5">DSM 3808</strain>
    </source>
</reference>
<dbReference type="Gene3D" id="3.20.20.370">
    <property type="entry name" value="Glycoside hydrolase/deacetylase"/>
    <property type="match status" value="1"/>
</dbReference>
<protein>
    <submittedName>
        <fullName evidence="4">Polysaccharide deacetylase</fullName>
    </submittedName>
</protein>
<dbReference type="InterPro" id="IPR011330">
    <property type="entry name" value="Glyco_hydro/deAcase_b/a-brl"/>
</dbReference>
<evidence type="ECO:0000313" key="4">
    <source>
        <dbReference type="EMBL" id="PPK79788.1"/>
    </source>
</evidence>
<evidence type="ECO:0000259" key="3">
    <source>
        <dbReference type="PROSITE" id="PS51677"/>
    </source>
</evidence>
<dbReference type="GO" id="GO:0005975">
    <property type="term" value="P:carbohydrate metabolic process"/>
    <property type="evidence" value="ECO:0007669"/>
    <property type="project" value="InterPro"/>
</dbReference>
<evidence type="ECO:0000313" key="5">
    <source>
        <dbReference type="Proteomes" id="UP000237749"/>
    </source>
</evidence>
<evidence type="ECO:0000256" key="1">
    <source>
        <dbReference type="ARBA" id="ARBA00004613"/>
    </source>
</evidence>
<comment type="caution">
    <text evidence="4">The sequence shown here is derived from an EMBL/GenBank/DDBJ whole genome shotgun (WGS) entry which is preliminary data.</text>
</comment>
<name>A0A2S6HQB2_9FIRM</name>
<dbReference type="GO" id="GO:0005576">
    <property type="term" value="C:extracellular region"/>
    <property type="evidence" value="ECO:0007669"/>
    <property type="project" value="UniProtKB-SubCell"/>
</dbReference>
<dbReference type="EMBL" id="PTJA01000008">
    <property type="protein sequence ID" value="PPK79788.1"/>
    <property type="molecule type" value="Genomic_DNA"/>
</dbReference>
<dbReference type="SUPFAM" id="SSF88713">
    <property type="entry name" value="Glycoside hydrolase/deacetylase"/>
    <property type="match status" value="1"/>
</dbReference>
<sequence>MYHYVRDLEHSRYPRIKGLDIASFRKQIEFLKQNFTVITMEELNCACNNRYELPKQAVLLTFDDGYLDHYTSVFPILKAENLQGSFFISGKTLKEHVLLDVNKIHYILATTQMDVLLPSVLKRMDYYRGSEYEYPDNDTLFNEYASGNRFDSKETIFVKRMLQTVLPVKVRSMICDDLFKKYVGISEDKLAGELYLTSDQIRLMKQEGMYIGLHGYNHYWLGRLSEVEMQKDIRQALEVMSEYIDHKNWVMNYPYGSYNESLLQYISSTGCKLGLTTQVKVADLSECSSLTIPRLDTNDFPPVSEKYKCRLDKERT</sequence>
<dbReference type="GO" id="GO:0016810">
    <property type="term" value="F:hydrolase activity, acting on carbon-nitrogen (but not peptide) bonds"/>
    <property type="evidence" value="ECO:0007669"/>
    <property type="project" value="InterPro"/>
</dbReference>
<organism evidence="4 5">
    <name type="scientific">Lacrimispora xylanisolvens</name>
    <dbReference type="NCBI Taxonomy" id="384636"/>
    <lineage>
        <taxon>Bacteria</taxon>
        <taxon>Bacillati</taxon>
        <taxon>Bacillota</taxon>
        <taxon>Clostridia</taxon>
        <taxon>Lachnospirales</taxon>
        <taxon>Lachnospiraceae</taxon>
        <taxon>Lacrimispora</taxon>
    </lineage>
</organism>